<name>A0A7S2NYL8_9DINO</name>
<accession>A0A7S2NYL8</accession>
<reference evidence="1" key="1">
    <citation type="submission" date="2021-01" db="EMBL/GenBank/DDBJ databases">
        <authorList>
            <person name="Corre E."/>
            <person name="Pelletier E."/>
            <person name="Niang G."/>
            <person name="Scheremetjew M."/>
            <person name="Finn R."/>
            <person name="Kale V."/>
            <person name="Holt S."/>
            <person name="Cochrane G."/>
            <person name="Meng A."/>
            <person name="Brown T."/>
            <person name="Cohen L."/>
        </authorList>
    </citation>
    <scope>NUCLEOTIDE SEQUENCE</scope>
    <source>
        <strain evidence="1">RCC3387</strain>
    </source>
</reference>
<dbReference type="AlphaFoldDB" id="A0A7S2NYL8"/>
<protein>
    <submittedName>
        <fullName evidence="1">Uncharacterized protein</fullName>
    </submittedName>
</protein>
<sequence length="241" mass="27221">MQKPSTMSLAEATFSRLALGFTHYEACTSYFMKMDNNYCVNVGMSEYGTTTLAGQTWCYVSNECRDLRGGDRIPDKESFPEVFWPLSRLPTIIRRPLIRIAGYFHTPQPVPRNISWKLCDKGPDRRLRDMLPLEVLEMAESMDSVVGFVTKMAYQRLLPPEHTWDTVKQAVAAGDTAQMPKLLRDAIAAKEPIVVDLDPEGHLGQRIIHGAEVYELEQHCGPEGCGAKQWPFRRGNDVGEL</sequence>
<dbReference type="EMBL" id="HBGW01042501">
    <property type="protein sequence ID" value="CAD9567730.1"/>
    <property type="molecule type" value="Transcribed_RNA"/>
</dbReference>
<proteinExistence type="predicted"/>
<gene>
    <name evidence="1" type="ORF">BRAN1462_LOCUS26889</name>
</gene>
<organism evidence="1">
    <name type="scientific">Zooxanthella nutricula</name>
    <dbReference type="NCBI Taxonomy" id="1333877"/>
    <lineage>
        <taxon>Eukaryota</taxon>
        <taxon>Sar</taxon>
        <taxon>Alveolata</taxon>
        <taxon>Dinophyceae</taxon>
        <taxon>Peridiniales</taxon>
        <taxon>Peridiniales incertae sedis</taxon>
        <taxon>Zooxanthella</taxon>
    </lineage>
</organism>
<evidence type="ECO:0000313" key="1">
    <source>
        <dbReference type="EMBL" id="CAD9567730.1"/>
    </source>
</evidence>